<evidence type="ECO:0000313" key="5">
    <source>
        <dbReference type="EMBL" id="KAK9890679.1"/>
    </source>
</evidence>
<evidence type="ECO:0000256" key="2">
    <source>
        <dbReference type="ARBA" id="ARBA00022737"/>
    </source>
</evidence>
<dbReference type="Proteomes" id="UP001431783">
    <property type="component" value="Unassembled WGS sequence"/>
</dbReference>
<keyword evidence="3" id="KW-0131">Cell cycle</keyword>
<dbReference type="GO" id="GO:0030010">
    <property type="term" value="P:establishment of cell polarity"/>
    <property type="evidence" value="ECO:0007669"/>
    <property type="project" value="TreeGrafter"/>
</dbReference>
<keyword evidence="1" id="KW-0132">Cell division</keyword>
<dbReference type="GO" id="GO:0051301">
    <property type="term" value="P:cell division"/>
    <property type="evidence" value="ECO:0007669"/>
    <property type="project" value="UniProtKB-KW"/>
</dbReference>
<dbReference type="Gene3D" id="3.10.20.90">
    <property type="entry name" value="Phosphatidylinositol 3-kinase Catalytic Subunit, Chain A, domain 1"/>
    <property type="match status" value="1"/>
</dbReference>
<dbReference type="GO" id="GO:0008104">
    <property type="term" value="P:intracellular protein localization"/>
    <property type="evidence" value="ECO:0007669"/>
    <property type="project" value="TreeGrafter"/>
</dbReference>
<dbReference type="Pfam" id="PF12053">
    <property type="entry name" value="Par3_HAL_N_term"/>
    <property type="match status" value="1"/>
</dbReference>
<name>A0AAW1VC27_9CUCU</name>
<dbReference type="GO" id="GO:0005912">
    <property type="term" value="C:adherens junction"/>
    <property type="evidence" value="ECO:0007669"/>
    <property type="project" value="TreeGrafter"/>
</dbReference>
<dbReference type="GO" id="GO:0016324">
    <property type="term" value="C:apical plasma membrane"/>
    <property type="evidence" value="ECO:0007669"/>
    <property type="project" value="TreeGrafter"/>
</dbReference>
<protein>
    <recommendedName>
        <fullName evidence="4">Par3/HAL N-terminal domain-containing protein</fullName>
    </recommendedName>
</protein>
<accession>A0AAW1VC27</accession>
<dbReference type="GO" id="GO:0045197">
    <property type="term" value="P:establishment or maintenance of epithelial cell apical/basal polarity"/>
    <property type="evidence" value="ECO:0007669"/>
    <property type="project" value="TreeGrafter"/>
</dbReference>
<dbReference type="GO" id="GO:0005938">
    <property type="term" value="C:cell cortex"/>
    <property type="evidence" value="ECO:0007669"/>
    <property type="project" value="TreeGrafter"/>
</dbReference>
<dbReference type="PANTHER" id="PTHR16484">
    <property type="entry name" value="PARTITIONING DEFECTIVE 3 RELATED"/>
    <property type="match status" value="1"/>
</dbReference>
<keyword evidence="6" id="KW-1185">Reference proteome</keyword>
<dbReference type="EMBL" id="JARQZJ010000126">
    <property type="protein sequence ID" value="KAK9890679.1"/>
    <property type="molecule type" value="Genomic_DNA"/>
</dbReference>
<dbReference type="InterPro" id="IPR052213">
    <property type="entry name" value="PAR3"/>
</dbReference>
<gene>
    <name evidence="5" type="ORF">WA026_012031</name>
</gene>
<dbReference type="GO" id="GO:0043296">
    <property type="term" value="C:apical junction complex"/>
    <property type="evidence" value="ECO:0007669"/>
    <property type="project" value="TreeGrafter"/>
</dbReference>
<dbReference type="PANTHER" id="PTHR16484:SF17">
    <property type="entry name" value="BAZOOKA, ISOFORM B"/>
    <property type="match status" value="1"/>
</dbReference>
<evidence type="ECO:0000256" key="3">
    <source>
        <dbReference type="ARBA" id="ARBA00023306"/>
    </source>
</evidence>
<dbReference type="GO" id="GO:0007155">
    <property type="term" value="P:cell adhesion"/>
    <property type="evidence" value="ECO:0007669"/>
    <property type="project" value="TreeGrafter"/>
</dbReference>
<keyword evidence="2" id="KW-0677">Repeat</keyword>
<proteinExistence type="predicted"/>
<dbReference type="GO" id="GO:0051660">
    <property type="term" value="P:establishment of centrosome localization"/>
    <property type="evidence" value="ECO:0007669"/>
    <property type="project" value="TreeGrafter"/>
</dbReference>
<comment type="caution">
    <text evidence="5">The sequence shown here is derived from an EMBL/GenBank/DDBJ whole genome shotgun (WGS) entry which is preliminary data.</text>
</comment>
<evidence type="ECO:0000256" key="1">
    <source>
        <dbReference type="ARBA" id="ARBA00022618"/>
    </source>
</evidence>
<dbReference type="InterPro" id="IPR021922">
    <property type="entry name" value="Par3/HAL_N"/>
</dbReference>
<evidence type="ECO:0000259" key="4">
    <source>
        <dbReference type="Pfam" id="PF12053"/>
    </source>
</evidence>
<sequence>MKVTVCFGNVRVVVPCGNGDILVRDLIREATLRFKKATLKPLERSESDFLDSSIGSGNDLRGKAVPLLRSPEFQLIVANNSDWSYGTTTKRFDSFLMAHSLRDDDSHFFLRVPNRTS</sequence>
<feature type="domain" description="Par3/HAL N-terminal" evidence="4">
    <location>
        <begin position="1"/>
        <end position="40"/>
    </location>
</feature>
<dbReference type="GO" id="GO:0000226">
    <property type="term" value="P:microtubule cytoskeleton organization"/>
    <property type="evidence" value="ECO:0007669"/>
    <property type="project" value="TreeGrafter"/>
</dbReference>
<dbReference type="AlphaFoldDB" id="A0AAW1VC27"/>
<reference evidence="5 6" key="1">
    <citation type="submission" date="2023-03" db="EMBL/GenBank/DDBJ databases">
        <title>Genome insight into feeding habits of ladybird beetles.</title>
        <authorList>
            <person name="Li H.-S."/>
            <person name="Huang Y.-H."/>
            <person name="Pang H."/>
        </authorList>
    </citation>
    <scope>NUCLEOTIDE SEQUENCE [LARGE SCALE GENOMIC DNA]</scope>
    <source>
        <strain evidence="5">SYSU_2023b</strain>
        <tissue evidence="5">Whole body</tissue>
    </source>
</reference>
<evidence type="ECO:0000313" key="6">
    <source>
        <dbReference type="Proteomes" id="UP001431783"/>
    </source>
</evidence>
<dbReference type="GO" id="GO:0035091">
    <property type="term" value="F:phosphatidylinositol binding"/>
    <property type="evidence" value="ECO:0007669"/>
    <property type="project" value="TreeGrafter"/>
</dbReference>
<organism evidence="5 6">
    <name type="scientific">Henosepilachna vigintioctopunctata</name>
    <dbReference type="NCBI Taxonomy" id="420089"/>
    <lineage>
        <taxon>Eukaryota</taxon>
        <taxon>Metazoa</taxon>
        <taxon>Ecdysozoa</taxon>
        <taxon>Arthropoda</taxon>
        <taxon>Hexapoda</taxon>
        <taxon>Insecta</taxon>
        <taxon>Pterygota</taxon>
        <taxon>Neoptera</taxon>
        <taxon>Endopterygota</taxon>
        <taxon>Coleoptera</taxon>
        <taxon>Polyphaga</taxon>
        <taxon>Cucujiformia</taxon>
        <taxon>Coccinelloidea</taxon>
        <taxon>Coccinellidae</taxon>
        <taxon>Epilachninae</taxon>
        <taxon>Epilachnini</taxon>
        <taxon>Henosepilachna</taxon>
    </lineage>
</organism>